<gene>
    <name evidence="10" type="ORF">CROQUDRAFT_651187</name>
</gene>
<dbReference type="EC" id="6.1.1.11" evidence="1"/>
<evidence type="ECO:0000256" key="5">
    <source>
        <dbReference type="ARBA" id="ARBA00023146"/>
    </source>
</evidence>
<dbReference type="OrthoDB" id="10264585at2759"/>
<evidence type="ECO:0000256" key="7">
    <source>
        <dbReference type="ARBA" id="ARBA00034892"/>
    </source>
</evidence>
<dbReference type="GO" id="GO:0006434">
    <property type="term" value="P:seryl-tRNA aminoacylation"/>
    <property type="evidence" value="ECO:0007669"/>
    <property type="project" value="InterPro"/>
</dbReference>
<evidence type="ECO:0000313" key="10">
    <source>
        <dbReference type="EMBL" id="KAG0151368.1"/>
    </source>
</evidence>
<dbReference type="PROSITE" id="PS50862">
    <property type="entry name" value="AA_TRNA_LIGASE_II"/>
    <property type="match status" value="1"/>
</dbReference>
<dbReference type="AlphaFoldDB" id="A0A9P6NW16"/>
<keyword evidence="5" id="KW-0030">Aminoacyl-tRNA synthetase</keyword>
<keyword evidence="11" id="KW-1185">Reference proteome</keyword>
<dbReference type="Gene3D" id="3.30.930.10">
    <property type="entry name" value="Bira Bifunctional Protein, Domain 2"/>
    <property type="match status" value="1"/>
</dbReference>
<evidence type="ECO:0000256" key="1">
    <source>
        <dbReference type="ARBA" id="ARBA00012840"/>
    </source>
</evidence>
<dbReference type="GO" id="GO:0005524">
    <property type="term" value="F:ATP binding"/>
    <property type="evidence" value="ECO:0007669"/>
    <property type="project" value="UniProtKB-KW"/>
</dbReference>
<dbReference type="PRINTS" id="PR00981">
    <property type="entry name" value="TRNASYNTHSER"/>
</dbReference>
<feature type="region of interest" description="Disordered" evidence="8">
    <location>
        <begin position="115"/>
        <end position="140"/>
    </location>
</feature>
<evidence type="ECO:0000256" key="3">
    <source>
        <dbReference type="ARBA" id="ARBA00022741"/>
    </source>
</evidence>
<accession>A0A9P6NW16</accession>
<dbReference type="Proteomes" id="UP000886653">
    <property type="component" value="Unassembled WGS sequence"/>
</dbReference>
<dbReference type="InterPro" id="IPR002314">
    <property type="entry name" value="aa-tRNA-synt_IIb"/>
</dbReference>
<keyword evidence="3" id="KW-0547">Nucleotide-binding</keyword>
<keyword evidence="4" id="KW-0067">ATP-binding</keyword>
<comment type="caution">
    <text evidence="10">The sequence shown here is derived from an EMBL/GenBank/DDBJ whole genome shotgun (WGS) entry which is preliminary data.</text>
</comment>
<evidence type="ECO:0000259" key="9">
    <source>
        <dbReference type="PROSITE" id="PS50862"/>
    </source>
</evidence>
<evidence type="ECO:0000313" key="11">
    <source>
        <dbReference type="Proteomes" id="UP000886653"/>
    </source>
</evidence>
<organism evidence="10 11">
    <name type="scientific">Cronartium quercuum f. sp. fusiforme G11</name>
    <dbReference type="NCBI Taxonomy" id="708437"/>
    <lineage>
        <taxon>Eukaryota</taxon>
        <taxon>Fungi</taxon>
        <taxon>Dikarya</taxon>
        <taxon>Basidiomycota</taxon>
        <taxon>Pucciniomycotina</taxon>
        <taxon>Pucciniomycetes</taxon>
        <taxon>Pucciniales</taxon>
        <taxon>Coleosporiaceae</taxon>
        <taxon>Cronartium</taxon>
    </lineage>
</organism>
<dbReference type="InterPro" id="IPR006195">
    <property type="entry name" value="aa-tRNA-synth_II"/>
</dbReference>
<evidence type="ECO:0000256" key="4">
    <source>
        <dbReference type="ARBA" id="ARBA00022840"/>
    </source>
</evidence>
<dbReference type="PANTHER" id="PTHR11778">
    <property type="entry name" value="SERYL-TRNA SYNTHETASE"/>
    <property type="match status" value="1"/>
</dbReference>
<feature type="domain" description="Aminoacyl-transfer RNA synthetases class-II family profile" evidence="9">
    <location>
        <begin position="374"/>
        <end position="548"/>
    </location>
</feature>
<reference evidence="10" key="1">
    <citation type="submission" date="2013-11" db="EMBL/GenBank/DDBJ databases">
        <title>Genome sequence of the fusiform rust pathogen reveals effectors for host alternation and coevolution with pine.</title>
        <authorList>
            <consortium name="DOE Joint Genome Institute"/>
            <person name="Smith K."/>
            <person name="Pendleton A."/>
            <person name="Kubisiak T."/>
            <person name="Anderson C."/>
            <person name="Salamov A."/>
            <person name="Aerts A."/>
            <person name="Riley R."/>
            <person name="Clum A."/>
            <person name="Lindquist E."/>
            <person name="Ence D."/>
            <person name="Campbell M."/>
            <person name="Kronenberg Z."/>
            <person name="Feau N."/>
            <person name="Dhillon B."/>
            <person name="Hamelin R."/>
            <person name="Burleigh J."/>
            <person name="Smith J."/>
            <person name="Yandell M."/>
            <person name="Nelson C."/>
            <person name="Grigoriev I."/>
            <person name="Davis J."/>
        </authorList>
    </citation>
    <scope>NUCLEOTIDE SEQUENCE</scope>
    <source>
        <strain evidence="10">G11</strain>
    </source>
</reference>
<dbReference type="Pfam" id="PF00587">
    <property type="entry name" value="tRNA-synt_2b"/>
    <property type="match status" value="1"/>
</dbReference>
<protein>
    <recommendedName>
        <fullName evidence="1">serine--tRNA ligase</fullName>
        <ecNumber evidence="1">6.1.1.11</ecNumber>
    </recommendedName>
    <alternativeName>
        <fullName evidence="6">Seryl-tRNA synthetase</fullName>
    </alternativeName>
    <alternativeName>
        <fullName evidence="7">Seryl-tRNA(Ser) synthetase</fullName>
    </alternativeName>
</protein>
<evidence type="ECO:0000256" key="8">
    <source>
        <dbReference type="SAM" id="MobiDB-lite"/>
    </source>
</evidence>
<dbReference type="InterPro" id="IPR010978">
    <property type="entry name" value="tRNA-bd_arm"/>
</dbReference>
<evidence type="ECO:0000256" key="2">
    <source>
        <dbReference type="ARBA" id="ARBA00022598"/>
    </source>
</evidence>
<dbReference type="EMBL" id="MU167213">
    <property type="protein sequence ID" value="KAG0151368.1"/>
    <property type="molecule type" value="Genomic_DNA"/>
</dbReference>
<keyword evidence="2" id="KW-0436">Ligase</keyword>
<dbReference type="GO" id="GO:0004828">
    <property type="term" value="F:serine-tRNA ligase activity"/>
    <property type="evidence" value="ECO:0007669"/>
    <property type="project" value="UniProtKB-EC"/>
</dbReference>
<name>A0A9P6NW16_9BASI</name>
<dbReference type="InterPro" id="IPR045864">
    <property type="entry name" value="aa-tRNA-synth_II/BPL/LPL"/>
</dbReference>
<dbReference type="Gene3D" id="1.10.287.40">
    <property type="entry name" value="Serine-tRNA synthetase, tRNA binding domain"/>
    <property type="match status" value="1"/>
</dbReference>
<proteinExistence type="predicted"/>
<evidence type="ECO:0000256" key="6">
    <source>
        <dbReference type="ARBA" id="ARBA00031113"/>
    </source>
</evidence>
<dbReference type="SUPFAM" id="SSF55681">
    <property type="entry name" value="Class II aaRS and biotin synthetases"/>
    <property type="match status" value="1"/>
</dbReference>
<dbReference type="SUPFAM" id="SSF46589">
    <property type="entry name" value="tRNA-binding arm"/>
    <property type="match status" value="1"/>
</dbReference>
<dbReference type="InterPro" id="IPR042103">
    <property type="entry name" value="SerRS_1_N_sf"/>
</dbReference>
<dbReference type="InterPro" id="IPR002317">
    <property type="entry name" value="Ser-tRNA-ligase_type_1"/>
</dbReference>
<sequence length="565" mass="62197">MKAAFRRVTQLRTYSSSPASSPVNSSLPPQPILDYQYLIHNRATCAKNLIHRKSHLTSDAIDDVAYLYTESRNLSRKLTEARARQNTLGEKIKAVVMENRSSKATSEVLTGHQKAFDHDPHQPPLEFSESVGPGSRTMSDLSQRSNLIHAAQLQTYHAEAALLKESIASLSKDATALDHRLLCLAIQLPNATHPDVQIGPYEHSQVVTSSAGAKLASEDLLPFTSFNEPACAPDPDRDHLKLLTDLGWLSFAHGLKSTGPSFPVLIGPGALLELALSQYALSLAIEAGWKLVIGPDLVRTELSDRCGFSPRDGGEANQTYFVSSTKNLRRMIDPDSDEKEILPSLCLSATAEIPLVASHHSTTFPNANHPDFPDQPIKLVSIGNAFRAEAGARGAESRGLYRVHQFRKVELVAMTRAEEAASEQLLKEMVELQVKVIEGLGLPYRVLEMSSEELGGSAFHKFDIEAWMPGRGRWGEVSSASNCTDYQSRRLGIRYRQAPNQLGSKKQAGKALYAHTLNATAAAMPRLMVSLVENGVQWQDKAIRIQLPSVLQRFWLGDDRGIKWV</sequence>